<dbReference type="AlphaFoldDB" id="A0A5R9H1P0"/>
<keyword evidence="1" id="KW-0812">Transmembrane</keyword>
<feature type="transmembrane region" description="Helical" evidence="1">
    <location>
        <begin position="70"/>
        <end position="92"/>
    </location>
</feature>
<evidence type="ECO:0000256" key="1">
    <source>
        <dbReference type="SAM" id="Phobius"/>
    </source>
</evidence>
<dbReference type="EMBL" id="VBUF01000005">
    <property type="protein sequence ID" value="TLS71050.1"/>
    <property type="molecule type" value="Genomic_DNA"/>
</dbReference>
<name>A0A5R9H1P0_9BACT</name>
<organism evidence="2 3">
    <name type="scientific">Aliarcobacter thereius</name>
    <dbReference type="NCBI Taxonomy" id="544718"/>
    <lineage>
        <taxon>Bacteria</taxon>
        <taxon>Pseudomonadati</taxon>
        <taxon>Campylobacterota</taxon>
        <taxon>Epsilonproteobacteria</taxon>
        <taxon>Campylobacterales</taxon>
        <taxon>Arcobacteraceae</taxon>
        <taxon>Aliarcobacter</taxon>
    </lineage>
</organism>
<sequence length="93" mass="10047">MRTNLFYLLSIVILLLFPDLAEASSQVFSNVNTKATELQNGLKTLGVVIISITLMIVAIMFIMGRFSLGLILKILGGGILFSSAPVIASWMVS</sequence>
<comment type="caution">
    <text evidence="2">The sequence shown here is derived from an EMBL/GenBank/DDBJ whole genome shotgun (WGS) entry which is preliminary data.</text>
</comment>
<keyword evidence="1" id="KW-0472">Membrane</keyword>
<protein>
    <submittedName>
        <fullName evidence="2">TrbC/VirB2 family protein</fullName>
    </submittedName>
</protein>
<dbReference type="RefSeq" id="WP_138140005.1">
    <property type="nucleotide sequence ID" value="NZ_VBUF01000005.1"/>
</dbReference>
<evidence type="ECO:0000313" key="2">
    <source>
        <dbReference type="EMBL" id="TLS71050.1"/>
    </source>
</evidence>
<feature type="transmembrane region" description="Helical" evidence="1">
    <location>
        <begin position="42"/>
        <end position="63"/>
    </location>
</feature>
<reference evidence="2 3" key="1">
    <citation type="submission" date="2019-05" db="EMBL/GenBank/DDBJ databases">
        <title>Arcobacter cibarius and Arcobacter thereius providing challenges in identification an antibiotic susceptibility and Quinolone resistance.</title>
        <authorList>
            <person name="Busch A."/>
            <person name="Hanel I."/>
            <person name="Hotzel H."/>
            <person name="Tomaso H."/>
        </authorList>
    </citation>
    <scope>NUCLEOTIDE SEQUENCE [LARGE SCALE GENOMIC DNA]</scope>
    <source>
        <strain evidence="2 3">17CS1191_2</strain>
    </source>
</reference>
<accession>A0A5R9H1P0</accession>
<proteinExistence type="predicted"/>
<dbReference type="Proteomes" id="UP000308001">
    <property type="component" value="Unassembled WGS sequence"/>
</dbReference>
<dbReference type="Pfam" id="PF04956">
    <property type="entry name" value="TrbC"/>
    <property type="match status" value="1"/>
</dbReference>
<evidence type="ECO:0000313" key="3">
    <source>
        <dbReference type="Proteomes" id="UP000308001"/>
    </source>
</evidence>
<gene>
    <name evidence="2" type="ORF">FE246_08795</name>
</gene>
<keyword evidence="1" id="KW-1133">Transmembrane helix</keyword>
<dbReference type="InterPro" id="IPR007039">
    <property type="entry name" value="TrbC/VirB2"/>
</dbReference>